<accession>A0A975P6N2</accession>
<evidence type="ECO:0000256" key="1">
    <source>
        <dbReference type="SAM" id="Coils"/>
    </source>
</evidence>
<keyword evidence="2" id="KW-0132">Cell division</keyword>
<dbReference type="KEGG" id="gfu:KM031_01480"/>
<feature type="coiled-coil region" evidence="1">
    <location>
        <begin position="63"/>
        <end position="124"/>
    </location>
</feature>
<keyword evidence="3" id="KW-1185">Reference proteome</keyword>
<reference evidence="2" key="1">
    <citation type="submission" date="2021-06" db="EMBL/GenBank/DDBJ databases">
        <title>Direct submission.</title>
        <authorList>
            <person name="Lee C.-S."/>
            <person name="Jin L."/>
        </authorList>
    </citation>
    <scope>NUCLEOTIDE SEQUENCE</scope>
    <source>
        <strain evidence="2">Con5</strain>
    </source>
</reference>
<dbReference type="Pfam" id="PF05164">
    <property type="entry name" value="ZapA"/>
    <property type="match status" value="1"/>
</dbReference>
<dbReference type="InterPro" id="IPR007838">
    <property type="entry name" value="Cell_div_ZapA-like"/>
</dbReference>
<dbReference type="InterPro" id="IPR042233">
    <property type="entry name" value="Cell_div_ZapA_N"/>
</dbReference>
<dbReference type="Proteomes" id="UP000679352">
    <property type="component" value="Chromosome"/>
</dbReference>
<name>A0A975P6N2_9RHOB</name>
<sequence>MPEVEITIGGRSFQVACQTGEEHFLRSAAKMLDIEAQPLVTQMGRLPESRMLLMAGLMLADKTAALEDELRSHQARVAELENRAAPAPQRIEVPVIPPQVTETLAEIAARAEALAARLDEQAAE</sequence>
<dbReference type="EMBL" id="CP076361">
    <property type="protein sequence ID" value="QWK90615.1"/>
    <property type="molecule type" value="Genomic_DNA"/>
</dbReference>
<dbReference type="AlphaFoldDB" id="A0A975P6N2"/>
<organism evidence="2 3">
    <name type="scientific">Gemmobacter fulvus</name>
    <dbReference type="NCBI Taxonomy" id="2840474"/>
    <lineage>
        <taxon>Bacteria</taxon>
        <taxon>Pseudomonadati</taxon>
        <taxon>Pseudomonadota</taxon>
        <taxon>Alphaproteobacteria</taxon>
        <taxon>Rhodobacterales</taxon>
        <taxon>Paracoccaceae</taxon>
        <taxon>Gemmobacter</taxon>
    </lineage>
</organism>
<dbReference type="Gene3D" id="3.30.160.880">
    <property type="entry name" value="Cell division protein ZapA protomer, N-terminal domain"/>
    <property type="match status" value="1"/>
</dbReference>
<dbReference type="SUPFAM" id="SSF102829">
    <property type="entry name" value="Cell division protein ZapA-like"/>
    <property type="match status" value="1"/>
</dbReference>
<proteinExistence type="predicted"/>
<dbReference type="RefSeq" id="WP_215504137.1">
    <property type="nucleotide sequence ID" value="NZ_CP076361.1"/>
</dbReference>
<gene>
    <name evidence="2" type="ORF">KM031_01480</name>
</gene>
<protein>
    <submittedName>
        <fullName evidence="2">Cell division protein ZapA</fullName>
    </submittedName>
</protein>
<evidence type="ECO:0000313" key="2">
    <source>
        <dbReference type="EMBL" id="QWK90615.1"/>
    </source>
</evidence>
<dbReference type="GO" id="GO:0051301">
    <property type="term" value="P:cell division"/>
    <property type="evidence" value="ECO:0007669"/>
    <property type="project" value="UniProtKB-KW"/>
</dbReference>
<evidence type="ECO:0000313" key="3">
    <source>
        <dbReference type="Proteomes" id="UP000679352"/>
    </source>
</evidence>
<keyword evidence="1" id="KW-0175">Coiled coil</keyword>
<keyword evidence="2" id="KW-0131">Cell cycle</keyword>
<dbReference type="InterPro" id="IPR036192">
    <property type="entry name" value="Cell_div_ZapA-like_sf"/>
</dbReference>